<accession>A0A917X1F0</accession>
<name>A0A917X1F0_9ACTN</name>
<evidence type="ECO:0000313" key="1">
    <source>
        <dbReference type="EMBL" id="GGM52651.1"/>
    </source>
</evidence>
<dbReference type="EMBL" id="BMPI01000035">
    <property type="protein sequence ID" value="GGM52651.1"/>
    <property type="molecule type" value="Genomic_DNA"/>
</dbReference>
<dbReference type="RefSeq" id="WP_190253592.1">
    <property type="nucleotide sequence ID" value="NZ_BMPI01000035.1"/>
</dbReference>
<reference evidence="1" key="1">
    <citation type="journal article" date="2014" name="Int. J. Syst. Evol. Microbiol.">
        <title>Complete genome sequence of Corynebacterium casei LMG S-19264T (=DSM 44701T), isolated from a smear-ripened cheese.</title>
        <authorList>
            <consortium name="US DOE Joint Genome Institute (JGI-PGF)"/>
            <person name="Walter F."/>
            <person name="Albersmeier A."/>
            <person name="Kalinowski J."/>
            <person name="Ruckert C."/>
        </authorList>
    </citation>
    <scope>NUCLEOTIDE SEQUENCE</scope>
    <source>
        <strain evidence="1">JCM 19831</strain>
    </source>
</reference>
<reference evidence="1" key="2">
    <citation type="submission" date="2020-09" db="EMBL/GenBank/DDBJ databases">
        <authorList>
            <person name="Sun Q."/>
            <person name="Ohkuma M."/>
        </authorList>
    </citation>
    <scope>NUCLEOTIDE SEQUENCE</scope>
    <source>
        <strain evidence="1">JCM 19831</strain>
    </source>
</reference>
<evidence type="ECO:0000313" key="2">
    <source>
        <dbReference type="Proteomes" id="UP000642070"/>
    </source>
</evidence>
<dbReference type="AlphaFoldDB" id="A0A917X1F0"/>
<sequence>MSVDVDRLPPTQYLILEILAARYRLGEHTWSFPSRLGAAGEALAALGLIVWTSHPAPDARRAWLTDAGKAAMLTGDYQPPDVVRQRDKAQDQLARIVRAGERWGGPHNDEIIRILTDRDEEHL</sequence>
<proteinExistence type="predicted"/>
<gene>
    <name evidence="1" type="ORF">GCM10007977_062780</name>
</gene>
<comment type="caution">
    <text evidence="1">The sequence shown here is derived from an EMBL/GenBank/DDBJ whole genome shotgun (WGS) entry which is preliminary data.</text>
</comment>
<dbReference type="Proteomes" id="UP000642070">
    <property type="component" value="Unassembled WGS sequence"/>
</dbReference>
<protein>
    <submittedName>
        <fullName evidence="1">Uncharacterized protein</fullName>
    </submittedName>
</protein>
<keyword evidence="2" id="KW-1185">Reference proteome</keyword>
<organism evidence="1 2">
    <name type="scientific">Dactylosporangium sucinum</name>
    <dbReference type="NCBI Taxonomy" id="1424081"/>
    <lineage>
        <taxon>Bacteria</taxon>
        <taxon>Bacillati</taxon>
        <taxon>Actinomycetota</taxon>
        <taxon>Actinomycetes</taxon>
        <taxon>Micromonosporales</taxon>
        <taxon>Micromonosporaceae</taxon>
        <taxon>Dactylosporangium</taxon>
    </lineage>
</organism>